<dbReference type="InterPro" id="IPR042177">
    <property type="entry name" value="Cell/Rod_1"/>
</dbReference>
<dbReference type="GO" id="GO:0008360">
    <property type="term" value="P:regulation of cell shape"/>
    <property type="evidence" value="ECO:0007669"/>
    <property type="project" value="UniProtKB-KW"/>
</dbReference>
<sequence length="289" mass="32421">MRPSCRKEATINLSSTSPQKEGTQFVAFFILCIALMVMDHYSHLLSNFRNLLLTTIEPIERTATLPLDIYNWMQKDYTTINQLRLQNQQLQTENLLLKAQQQQMAKLKLEIDRLNRLLGTASQLDASKIQIATVTAYSQTPYAQFYTLNKGALDDVDINQTVIDAKGLIGLITYMTPTSSRVQLITDPDIQVPVRIQRTGQRGILSGLGHDQLSLMFIPNSSSVQEGDLLETSGLGNIFPEGYPVAKISQVSNLKDEPYYEISAEPMADLNRSQKVLILSNQIGEIDVR</sequence>
<evidence type="ECO:0000256" key="2">
    <source>
        <dbReference type="ARBA" id="ARBA00013855"/>
    </source>
</evidence>
<dbReference type="AlphaFoldDB" id="A0A410H489"/>
<evidence type="ECO:0000256" key="7">
    <source>
        <dbReference type="SAM" id="Phobius"/>
    </source>
</evidence>
<keyword evidence="6" id="KW-0175">Coiled coil</keyword>
<dbReference type="PIRSF" id="PIRSF038471">
    <property type="entry name" value="MreC"/>
    <property type="match status" value="1"/>
</dbReference>
<evidence type="ECO:0000256" key="1">
    <source>
        <dbReference type="ARBA" id="ARBA00009369"/>
    </source>
</evidence>
<dbReference type="Proteomes" id="UP000285478">
    <property type="component" value="Chromosome"/>
</dbReference>
<evidence type="ECO:0000256" key="4">
    <source>
        <dbReference type="ARBA" id="ARBA00032089"/>
    </source>
</evidence>
<feature type="transmembrane region" description="Helical" evidence="7">
    <location>
        <begin position="22"/>
        <end position="41"/>
    </location>
</feature>
<dbReference type="InterPro" id="IPR055342">
    <property type="entry name" value="MreC_beta-barrel_core"/>
</dbReference>
<comment type="function">
    <text evidence="5">Involved in formation and maintenance of cell shape.</text>
</comment>
<dbReference type="Pfam" id="PF04085">
    <property type="entry name" value="MreC"/>
    <property type="match status" value="1"/>
</dbReference>
<gene>
    <name evidence="9" type="primary">mreC</name>
    <name evidence="9" type="ORF">EPV75_08725</name>
</gene>
<protein>
    <recommendedName>
        <fullName evidence="2 5">Cell shape-determining protein MreC</fullName>
    </recommendedName>
    <alternativeName>
        <fullName evidence="4 5">Cell shape protein MreC</fullName>
    </alternativeName>
</protein>
<proteinExistence type="inferred from homology"/>
<reference evidence="9 10" key="1">
    <citation type="journal article" date="2018" name="Environ. Microbiol.">
        <title>Genomes of ubiquitous marine and hypersaline Hydrogenovibrio, Thiomicrorhabdus and Thiomicrospira spp. encode a diversity of mechanisms to sustain chemolithoautotrophy in heterogeneous environments.</title>
        <authorList>
            <person name="Scott K.M."/>
            <person name="Williams J."/>
            <person name="Porter C.M.B."/>
            <person name="Russel S."/>
            <person name="Harmer T.L."/>
            <person name="Paul J.H."/>
            <person name="Antonen K.M."/>
            <person name="Bridges M.K."/>
            <person name="Camper G.J."/>
            <person name="Campla C.K."/>
            <person name="Casella L.G."/>
            <person name="Chase E."/>
            <person name="Conrad J.W."/>
            <person name="Cruz M.C."/>
            <person name="Dunlap D.S."/>
            <person name="Duran L."/>
            <person name="Fahsbender E.M."/>
            <person name="Goldsmith D.B."/>
            <person name="Keeley R.F."/>
            <person name="Kondoff M.R."/>
            <person name="Kussy B.I."/>
            <person name="Lane M.K."/>
            <person name="Lawler S."/>
            <person name="Leigh B.A."/>
            <person name="Lewis C."/>
            <person name="Lostal L.M."/>
            <person name="Marking D."/>
            <person name="Mancera P.A."/>
            <person name="McClenthan E.C."/>
            <person name="McIntyre E.A."/>
            <person name="Mine J.A."/>
            <person name="Modi S."/>
            <person name="Moore B.D."/>
            <person name="Morgan W.A."/>
            <person name="Nelson K.M."/>
            <person name="Nguyen K.N."/>
            <person name="Ogburn N."/>
            <person name="Parrino D.G."/>
            <person name="Pedapudi A.D."/>
            <person name="Pelham R.P."/>
            <person name="Preece A.M."/>
            <person name="Rampersad E.A."/>
            <person name="Richardson J.C."/>
            <person name="Rodgers C.M."/>
            <person name="Schaffer B.L."/>
            <person name="Sheridan N.E."/>
            <person name="Solone M.R."/>
            <person name="Staley Z.R."/>
            <person name="Tabuchi M."/>
            <person name="Waide R.J."/>
            <person name="Wanjugi P.W."/>
            <person name="Young S."/>
            <person name="Clum A."/>
            <person name="Daum C."/>
            <person name="Huntemann M."/>
            <person name="Ivanova N."/>
            <person name="Kyrpides N."/>
            <person name="Mikhailova N."/>
            <person name="Palaniappan K."/>
            <person name="Pillay M."/>
            <person name="Reddy T.B.K."/>
            <person name="Shapiro N."/>
            <person name="Stamatis D."/>
            <person name="Varghese N."/>
            <person name="Woyke T."/>
            <person name="Boden R."/>
            <person name="Freyermuth S.K."/>
            <person name="Kerfeld C.A."/>
        </authorList>
    </citation>
    <scope>NUCLEOTIDE SEQUENCE [LARGE SCALE GENOMIC DNA]</scope>
    <source>
        <strain evidence="9 10">JR-2</strain>
    </source>
</reference>
<keyword evidence="7" id="KW-0812">Transmembrane</keyword>
<keyword evidence="7" id="KW-1133">Transmembrane helix</keyword>
<evidence type="ECO:0000256" key="3">
    <source>
        <dbReference type="ARBA" id="ARBA00022960"/>
    </source>
</evidence>
<keyword evidence="7" id="KW-0472">Membrane</keyword>
<name>A0A410H489_9GAMM</name>
<evidence type="ECO:0000313" key="9">
    <source>
        <dbReference type="EMBL" id="QAB15745.1"/>
    </source>
</evidence>
<dbReference type="NCBIfam" id="TIGR00219">
    <property type="entry name" value="mreC"/>
    <property type="match status" value="1"/>
</dbReference>
<keyword evidence="3 5" id="KW-0133">Cell shape</keyword>
<comment type="similarity">
    <text evidence="1 5">Belongs to the MreC family.</text>
</comment>
<evidence type="ECO:0000259" key="8">
    <source>
        <dbReference type="Pfam" id="PF04085"/>
    </source>
</evidence>
<evidence type="ECO:0000256" key="6">
    <source>
        <dbReference type="SAM" id="Coils"/>
    </source>
</evidence>
<dbReference type="InterPro" id="IPR042175">
    <property type="entry name" value="Cell/Rod_MreC_2"/>
</dbReference>
<dbReference type="KEGG" id="htr:EPV75_08725"/>
<feature type="domain" description="Rod shape-determining protein MreC beta-barrel core" evidence="8">
    <location>
        <begin position="134"/>
        <end position="279"/>
    </location>
</feature>
<evidence type="ECO:0000256" key="5">
    <source>
        <dbReference type="PIRNR" id="PIRNR038471"/>
    </source>
</evidence>
<accession>A0A410H489</accession>
<keyword evidence="10" id="KW-1185">Reference proteome</keyword>
<organism evidence="9 10">
    <name type="scientific">Hydrogenovibrio thermophilus</name>
    <dbReference type="NCBI Taxonomy" id="265883"/>
    <lineage>
        <taxon>Bacteria</taxon>
        <taxon>Pseudomonadati</taxon>
        <taxon>Pseudomonadota</taxon>
        <taxon>Gammaproteobacteria</taxon>
        <taxon>Thiotrichales</taxon>
        <taxon>Piscirickettsiaceae</taxon>
        <taxon>Hydrogenovibrio</taxon>
    </lineage>
</organism>
<dbReference type="GO" id="GO:0005886">
    <property type="term" value="C:plasma membrane"/>
    <property type="evidence" value="ECO:0007669"/>
    <property type="project" value="TreeGrafter"/>
</dbReference>
<dbReference type="PANTHER" id="PTHR34138:SF1">
    <property type="entry name" value="CELL SHAPE-DETERMINING PROTEIN MREC"/>
    <property type="match status" value="1"/>
</dbReference>
<dbReference type="InterPro" id="IPR007221">
    <property type="entry name" value="MreC"/>
</dbReference>
<dbReference type="Gene3D" id="2.40.10.350">
    <property type="entry name" value="Rod shape-determining protein MreC, domain 2"/>
    <property type="match status" value="1"/>
</dbReference>
<evidence type="ECO:0000313" key="10">
    <source>
        <dbReference type="Proteomes" id="UP000285478"/>
    </source>
</evidence>
<feature type="coiled-coil region" evidence="6">
    <location>
        <begin position="80"/>
        <end position="124"/>
    </location>
</feature>
<dbReference type="EMBL" id="CP035033">
    <property type="protein sequence ID" value="QAB15745.1"/>
    <property type="molecule type" value="Genomic_DNA"/>
</dbReference>
<dbReference type="Gene3D" id="2.40.10.340">
    <property type="entry name" value="Rod shape-determining protein MreC, domain 1"/>
    <property type="match status" value="1"/>
</dbReference>
<dbReference type="PANTHER" id="PTHR34138">
    <property type="entry name" value="CELL SHAPE-DETERMINING PROTEIN MREC"/>
    <property type="match status" value="1"/>
</dbReference>